<comment type="catalytic activity">
    <reaction evidence="1 6">
        <text>a uridine in RNA = a pseudouridine in RNA</text>
        <dbReference type="Rhea" id="RHEA:48348"/>
        <dbReference type="Rhea" id="RHEA-COMP:12068"/>
        <dbReference type="Rhea" id="RHEA-COMP:12069"/>
        <dbReference type="ChEBI" id="CHEBI:65314"/>
        <dbReference type="ChEBI" id="CHEBI:65315"/>
    </reaction>
</comment>
<evidence type="ECO:0000256" key="3">
    <source>
        <dbReference type="ARBA" id="ARBA00023235"/>
    </source>
</evidence>
<dbReference type="InterPro" id="IPR050188">
    <property type="entry name" value="RluA_PseudoU_synthase"/>
</dbReference>
<evidence type="ECO:0000256" key="6">
    <source>
        <dbReference type="RuleBase" id="RU362028"/>
    </source>
</evidence>
<reference evidence="8" key="1">
    <citation type="submission" date="2022-02" db="EMBL/GenBank/DDBJ databases">
        <authorList>
            <person name="Leng L."/>
        </authorList>
    </citation>
    <scope>NUCLEOTIDE SEQUENCE</scope>
    <source>
        <strain evidence="8">JI</strain>
    </source>
</reference>
<dbReference type="PROSITE" id="PS50889">
    <property type="entry name" value="S4"/>
    <property type="match status" value="1"/>
</dbReference>
<dbReference type="GO" id="GO:0003723">
    <property type="term" value="F:RNA binding"/>
    <property type="evidence" value="ECO:0007669"/>
    <property type="project" value="UniProtKB-KW"/>
</dbReference>
<dbReference type="CDD" id="cd00165">
    <property type="entry name" value="S4"/>
    <property type="match status" value="1"/>
</dbReference>
<dbReference type="NCBIfam" id="TIGR00005">
    <property type="entry name" value="rluA_subfam"/>
    <property type="match status" value="1"/>
</dbReference>
<evidence type="ECO:0000256" key="1">
    <source>
        <dbReference type="ARBA" id="ARBA00000073"/>
    </source>
</evidence>
<keyword evidence="3 6" id="KW-0413">Isomerase</keyword>
<name>A0A9X4H3D8_9FIRM</name>
<evidence type="ECO:0000259" key="7">
    <source>
        <dbReference type="Pfam" id="PF00849"/>
    </source>
</evidence>
<dbReference type="InterPro" id="IPR036986">
    <property type="entry name" value="S4_RNA-bd_sf"/>
</dbReference>
<evidence type="ECO:0000256" key="5">
    <source>
        <dbReference type="PROSITE-ProRule" id="PRU00182"/>
    </source>
</evidence>
<dbReference type="InterPro" id="IPR020103">
    <property type="entry name" value="PsdUridine_synth_cat_dom_sf"/>
</dbReference>
<dbReference type="PANTHER" id="PTHR21600">
    <property type="entry name" value="MITOCHONDRIAL RNA PSEUDOURIDINE SYNTHASE"/>
    <property type="match status" value="1"/>
</dbReference>
<feature type="active site" evidence="4">
    <location>
        <position position="132"/>
    </location>
</feature>
<dbReference type="RefSeq" id="WP_277445082.1">
    <property type="nucleotide sequence ID" value="NZ_JAKOAV010000035.1"/>
</dbReference>
<dbReference type="InterPro" id="IPR006145">
    <property type="entry name" value="PsdUridine_synth_RsuA/RluA"/>
</dbReference>
<protein>
    <recommendedName>
        <fullName evidence="6">Pseudouridine synthase</fullName>
        <ecNumber evidence="6">5.4.99.-</ecNumber>
    </recommendedName>
</protein>
<dbReference type="EC" id="5.4.99.-" evidence="6"/>
<dbReference type="GO" id="GO:0000455">
    <property type="term" value="P:enzyme-directed rRNA pseudouridine synthesis"/>
    <property type="evidence" value="ECO:0007669"/>
    <property type="project" value="TreeGrafter"/>
</dbReference>
<dbReference type="PANTHER" id="PTHR21600:SF44">
    <property type="entry name" value="RIBOSOMAL LARGE SUBUNIT PSEUDOURIDINE SYNTHASE D"/>
    <property type="match status" value="1"/>
</dbReference>
<accession>A0A9X4H3D8</accession>
<dbReference type="GO" id="GO:0009982">
    <property type="term" value="F:pseudouridine synthase activity"/>
    <property type="evidence" value="ECO:0007669"/>
    <property type="project" value="InterPro"/>
</dbReference>
<evidence type="ECO:0000256" key="2">
    <source>
        <dbReference type="ARBA" id="ARBA00010876"/>
    </source>
</evidence>
<dbReference type="Gene3D" id="3.10.290.10">
    <property type="entry name" value="RNA-binding S4 domain"/>
    <property type="match status" value="1"/>
</dbReference>
<comment type="caution">
    <text evidence="8">The sequence shown here is derived from an EMBL/GenBank/DDBJ whole genome shotgun (WGS) entry which is preliminary data.</text>
</comment>
<dbReference type="Proteomes" id="UP001154312">
    <property type="component" value="Unassembled WGS sequence"/>
</dbReference>
<keyword evidence="5" id="KW-0694">RNA-binding</keyword>
<proteinExistence type="inferred from homology"/>
<feature type="domain" description="Pseudouridine synthase RsuA/RluA-like" evidence="7">
    <location>
        <begin position="86"/>
        <end position="236"/>
    </location>
</feature>
<gene>
    <name evidence="8" type="ORF">L7E55_14730</name>
</gene>
<dbReference type="Gene3D" id="3.30.2350.10">
    <property type="entry name" value="Pseudouridine synthase"/>
    <property type="match status" value="1"/>
</dbReference>
<evidence type="ECO:0000256" key="4">
    <source>
        <dbReference type="PIRSR" id="PIRSR606225-1"/>
    </source>
</evidence>
<keyword evidence="9" id="KW-1185">Reference proteome</keyword>
<organism evidence="8 9">
    <name type="scientific">Pelotomaculum isophthalicicum JI</name>
    <dbReference type="NCBI Taxonomy" id="947010"/>
    <lineage>
        <taxon>Bacteria</taxon>
        <taxon>Bacillati</taxon>
        <taxon>Bacillota</taxon>
        <taxon>Clostridia</taxon>
        <taxon>Eubacteriales</taxon>
        <taxon>Desulfotomaculaceae</taxon>
        <taxon>Pelotomaculum</taxon>
    </lineage>
</organism>
<dbReference type="InterPro" id="IPR006225">
    <property type="entry name" value="PsdUridine_synth_RluC/D"/>
</dbReference>
<comment type="function">
    <text evidence="6">Responsible for synthesis of pseudouridine from uracil.</text>
</comment>
<sequence length="291" mass="32810">MKLSYQVTAADAGLTAERIMQKNLGFSRTTIRKLKRLSGVVVNGQAAYLNKRLQEGDQISVNLRFEEYTNVLPQPIPIEIAYEDEHLLIVNKPHNMLVHPLKHEPENTLANAILYHFDNNTEPVFRPLSRLDRNTSGLVVVAKHAHAGFRLAQQLSSGELWREYLAVVGGFLEQESGSIDLPIGRCKDSKVKRMVCPDGRRAITYYQVKQYLADSTLARLRLVTGRTHQIRVHMSHIGHPLVGDALYGGRMEGINRQALHCCRVGMKHPITGNELIIDAPIPEDMRRLILS</sequence>
<dbReference type="EMBL" id="JAKOAV010000035">
    <property type="protein sequence ID" value="MDF9409591.1"/>
    <property type="molecule type" value="Genomic_DNA"/>
</dbReference>
<dbReference type="GO" id="GO:0140098">
    <property type="term" value="F:catalytic activity, acting on RNA"/>
    <property type="evidence" value="ECO:0007669"/>
    <property type="project" value="UniProtKB-ARBA"/>
</dbReference>
<comment type="similarity">
    <text evidence="2 6">Belongs to the pseudouridine synthase RluA family.</text>
</comment>
<evidence type="ECO:0000313" key="9">
    <source>
        <dbReference type="Proteomes" id="UP001154312"/>
    </source>
</evidence>
<dbReference type="SUPFAM" id="SSF55120">
    <property type="entry name" value="Pseudouridine synthase"/>
    <property type="match status" value="1"/>
</dbReference>
<evidence type="ECO:0000313" key="8">
    <source>
        <dbReference type="EMBL" id="MDF9409591.1"/>
    </source>
</evidence>
<dbReference type="AlphaFoldDB" id="A0A9X4H3D8"/>
<dbReference type="CDD" id="cd02869">
    <property type="entry name" value="PseudoU_synth_RluA_like"/>
    <property type="match status" value="1"/>
</dbReference>
<dbReference type="Pfam" id="PF00849">
    <property type="entry name" value="PseudoU_synth_2"/>
    <property type="match status" value="1"/>
</dbReference>